<proteinExistence type="predicted"/>
<comment type="caution">
    <text evidence="4">The sequence shown here is derived from an EMBL/GenBank/DDBJ whole genome shotgun (WGS) entry which is preliminary data.</text>
</comment>
<dbReference type="InterPro" id="IPR051610">
    <property type="entry name" value="GPI/OXD"/>
</dbReference>
<name>A0A2W5L5P7_SPHMC</name>
<protein>
    <submittedName>
        <fullName evidence="4">Transcriptional regulator</fullName>
    </submittedName>
</protein>
<dbReference type="GO" id="GO:0046872">
    <property type="term" value="F:metal ion binding"/>
    <property type="evidence" value="ECO:0007669"/>
    <property type="project" value="UniProtKB-KW"/>
</dbReference>
<dbReference type="PANTHER" id="PTHR35848">
    <property type="entry name" value="OXALATE-BINDING PROTEIN"/>
    <property type="match status" value="1"/>
</dbReference>
<dbReference type="SUPFAM" id="SSF51182">
    <property type="entry name" value="RmlC-like cupins"/>
    <property type="match status" value="1"/>
</dbReference>
<evidence type="ECO:0000259" key="3">
    <source>
        <dbReference type="Pfam" id="PF07883"/>
    </source>
</evidence>
<dbReference type="Gene3D" id="2.60.120.10">
    <property type="entry name" value="Jelly Rolls"/>
    <property type="match status" value="1"/>
</dbReference>
<dbReference type="InterPro" id="IPR011051">
    <property type="entry name" value="RmlC_Cupin_sf"/>
</dbReference>
<reference evidence="4 5" key="1">
    <citation type="submission" date="2017-08" db="EMBL/GenBank/DDBJ databases">
        <title>Infants hospitalized years apart are colonized by the same room-sourced microbial strains.</title>
        <authorList>
            <person name="Brooks B."/>
            <person name="Olm M.R."/>
            <person name="Firek B.A."/>
            <person name="Baker R."/>
            <person name="Thomas B.C."/>
            <person name="Morowitz M.J."/>
            <person name="Banfield J.F."/>
        </authorList>
    </citation>
    <scope>NUCLEOTIDE SEQUENCE [LARGE SCALE GENOMIC DNA]</scope>
    <source>
        <strain evidence="4">S2_005_003_R2_47</strain>
    </source>
</reference>
<evidence type="ECO:0000313" key="5">
    <source>
        <dbReference type="Proteomes" id="UP000248597"/>
    </source>
</evidence>
<dbReference type="InterPro" id="IPR014710">
    <property type="entry name" value="RmlC-like_jellyroll"/>
</dbReference>
<evidence type="ECO:0000313" key="4">
    <source>
        <dbReference type="EMBL" id="PZQ23614.1"/>
    </source>
</evidence>
<dbReference type="EMBL" id="QFPJ01000006">
    <property type="protein sequence ID" value="PZQ23614.1"/>
    <property type="molecule type" value="Genomic_DNA"/>
</dbReference>
<keyword evidence="1" id="KW-0479">Metal-binding</keyword>
<sequence length="156" mass="16977">MPKLDLDAIPQTNATGYPAPFDEPVQGRWYRRLAPTAGLADFAASHVVLKPGAWSSQRHWHNGEDEMVVMIAGEAVLVEDDGRRAMRAGDIAVWPKGSTNGHHLINESDADCIFVALGGGKRYDTGGGYSDIDMLFTPDGRYVHKDGTPYPASRIP</sequence>
<dbReference type="AlphaFoldDB" id="A0A2W5L5P7"/>
<organism evidence="4 5">
    <name type="scientific">Sphingopyxis macrogoltabida</name>
    <name type="common">Sphingomonas macrogoltabidus</name>
    <dbReference type="NCBI Taxonomy" id="33050"/>
    <lineage>
        <taxon>Bacteria</taxon>
        <taxon>Pseudomonadati</taxon>
        <taxon>Pseudomonadota</taxon>
        <taxon>Alphaproteobacteria</taxon>
        <taxon>Sphingomonadales</taxon>
        <taxon>Sphingomonadaceae</taxon>
        <taxon>Sphingopyxis</taxon>
    </lineage>
</organism>
<gene>
    <name evidence="4" type="ORF">DI569_04015</name>
</gene>
<dbReference type="InterPro" id="IPR013096">
    <property type="entry name" value="Cupin_2"/>
</dbReference>
<feature type="domain" description="Cupin type-2" evidence="3">
    <location>
        <begin position="46"/>
        <end position="116"/>
    </location>
</feature>
<dbReference type="PANTHER" id="PTHR35848:SF9">
    <property type="entry name" value="SLL1358 PROTEIN"/>
    <property type="match status" value="1"/>
</dbReference>
<accession>A0A2W5L5P7</accession>
<dbReference type="Proteomes" id="UP000248597">
    <property type="component" value="Unassembled WGS sequence"/>
</dbReference>
<dbReference type="CDD" id="cd02224">
    <property type="entry name" value="cupin_SPO2919-like"/>
    <property type="match status" value="1"/>
</dbReference>
<dbReference type="Pfam" id="PF07883">
    <property type="entry name" value="Cupin_2"/>
    <property type="match status" value="1"/>
</dbReference>
<feature type="region of interest" description="Disordered" evidence="2">
    <location>
        <begin position="1"/>
        <end position="20"/>
    </location>
</feature>
<evidence type="ECO:0000256" key="2">
    <source>
        <dbReference type="SAM" id="MobiDB-lite"/>
    </source>
</evidence>
<evidence type="ECO:0000256" key="1">
    <source>
        <dbReference type="ARBA" id="ARBA00022723"/>
    </source>
</evidence>